<keyword evidence="2" id="KW-0808">Transferase</keyword>
<dbReference type="PANTHER" id="PTHR22916:SF3">
    <property type="entry name" value="UDP-GLCNAC:BETAGAL BETA-1,3-N-ACETYLGLUCOSAMINYLTRANSFERASE-LIKE PROTEIN 1"/>
    <property type="match status" value="1"/>
</dbReference>
<dbReference type="Proteomes" id="UP001139286">
    <property type="component" value="Unassembled WGS sequence"/>
</dbReference>
<dbReference type="EC" id="2.4.-.-" evidence="2"/>
<dbReference type="SUPFAM" id="SSF53448">
    <property type="entry name" value="Nucleotide-diphospho-sugar transferases"/>
    <property type="match status" value="1"/>
</dbReference>
<keyword evidence="2" id="KW-0328">Glycosyltransferase</keyword>
<accession>A0A9X1I6H3</accession>
<dbReference type="InterPro" id="IPR029044">
    <property type="entry name" value="Nucleotide-diphossugar_trans"/>
</dbReference>
<feature type="domain" description="Glycosyltransferase 2-like" evidence="1">
    <location>
        <begin position="16"/>
        <end position="184"/>
    </location>
</feature>
<dbReference type="RefSeq" id="WP_226696137.1">
    <property type="nucleotide sequence ID" value="NZ_JAJAPX010000004.1"/>
</dbReference>
<evidence type="ECO:0000313" key="3">
    <source>
        <dbReference type="Proteomes" id="UP001139286"/>
    </source>
</evidence>
<comment type="caution">
    <text evidence="2">The sequence shown here is derived from an EMBL/GenBank/DDBJ whole genome shotgun (WGS) entry which is preliminary data.</text>
</comment>
<dbReference type="AlphaFoldDB" id="A0A9X1I6H3"/>
<proteinExistence type="predicted"/>
<protein>
    <submittedName>
        <fullName evidence="2">Glycosyltransferase</fullName>
        <ecNumber evidence="2">2.4.-.-</ecNumber>
    </submittedName>
</protein>
<organism evidence="2 3">
    <name type="scientific">Neotamlana sargassicola</name>
    <dbReference type="NCBI Taxonomy" id="2883125"/>
    <lineage>
        <taxon>Bacteria</taxon>
        <taxon>Pseudomonadati</taxon>
        <taxon>Bacteroidota</taxon>
        <taxon>Flavobacteriia</taxon>
        <taxon>Flavobacteriales</taxon>
        <taxon>Flavobacteriaceae</taxon>
        <taxon>Neotamlana</taxon>
    </lineage>
</organism>
<dbReference type="PANTHER" id="PTHR22916">
    <property type="entry name" value="GLYCOSYLTRANSFERASE"/>
    <property type="match status" value="1"/>
</dbReference>
<evidence type="ECO:0000259" key="1">
    <source>
        <dbReference type="Pfam" id="PF00535"/>
    </source>
</evidence>
<gene>
    <name evidence="2" type="ORF">LG651_10785</name>
</gene>
<dbReference type="Pfam" id="PF00535">
    <property type="entry name" value="Glycos_transf_2"/>
    <property type="match status" value="1"/>
</dbReference>
<evidence type="ECO:0000313" key="2">
    <source>
        <dbReference type="EMBL" id="MCB4808736.1"/>
    </source>
</evidence>
<dbReference type="GO" id="GO:0016758">
    <property type="term" value="F:hexosyltransferase activity"/>
    <property type="evidence" value="ECO:0007669"/>
    <property type="project" value="UniProtKB-ARBA"/>
</dbReference>
<sequence>MNQDLKSVDVEKPLVSICCLVYNHEKFLKQTLDSFLMQQTSFPFEVVIHDDASTDSSADIIRSYEAKHPEIFKPIYQTENQKSKFKSGMNPRFNFPRAKGEFIAVCEGDDYWTDPLKLQKQVDFFNNNSDFVLCFHNVTILNSRGKKTTETSMIKNNQKEVFKTEDIIEKWFVPTCSIMFRNLDDFELPNWFFRCISGDFPFLLLLSLRGKFKYLPITMGCYRLHNTGASTKHKGYFKVYGMIFIYQSFNQFTNYKYESIVNKGIKEAINTHLPEIHELNELKKYHKNFLFTTWLKKKFRFLLRNNK</sequence>
<dbReference type="EMBL" id="JAJAPX010000004">
    <property type="protein sequence ID" value="MCB4808736.1"/>
    <property type="molecule type" value="Genomic_DNA"/>
</dbReference>
<dbReference type="Gene3D" id="3.90.550.10">
    <property type="entry name" value="Spore Coat Polysaccharide Biosynthesis Protein SpsA, Chain A"/>
    <property type="match status" value="1"/>
</dbReference>
<name>A0A9X1I6H3_9FLAO</name>
<dbReference type="InterPro" id="IPR001173">
    <property type="entry name" value="Glyco_trans_2-like"/>
</dbReference>
<keyword evidence="3" id="KW-1185">Reference proteome</keyword>
<reference evidence="2" key="1">
    <citation type="submission" date="2021-10" db="EMBL/GenBank/DDBJ databases">
        <title>Tamlana sargassums sp. nov., and Tamlana laminarinivorans sp. nov., two new bacteria isolated from the brown alga.</title>
        <authorList>
            <person name="Li J."/>
        </authorList>
    </citation>
    <scope>NUCLEOTIDE SEQUENCE</scope>
    <source>
        <strain evidence="2">62-3</strain>
    </source>
</reference>